<protein>
    <submittedName>
        <fullName evidence="10">DHA2 family efflux MFS transporter permease subunit</fullName>
    </submittedName>
</protein>
<sequence length="486" mass="50443">MSDSHHHSERDAEPAGTERLSGRVLIAVIAAGLTTFAGIVVETSMNITFPTLMAEFEVSTEVVQWMTTGYLLVVATMVPLSSVLVRRFTTRSLFVTAVVLFAAGVVMDAVAPDYAVLLAGRLVQGVGTGIALPLMFNIILHSVPPARLGMMMGVGTAVTAVGPAVGPTFGGVVVSALGWRWIFWILLPVLLVSLLLGLWAIRQGRPTERVGIDVSSVLALAVTFTALVYGLNQAASEGWTSWRTLGPLAVGLIAGALFVLRSRRIAQPLIRLDVFSSVGFRWAVAALFLLQFITLGLSYLLPNQIQDVLGFTALVAGLLVLPGAVVGAIMSPLGGRLLDKLGPTRPVAAGYLAALTALVAFAIVSRSMGAVVIIVIYVAYMLGNGLVAGNTLTLGVRATAGDLSTDANAALNTVQQVAGAFGTAIVTTIVATSQGAFTAGDGDAYVEATRTGTWHAYIALAICGALALASAIGMLRASRSSVPESS</sequence>
<name>A0A3N6W469_9ACTN</name>
<keyword evidence="11" id="KW-1185">Reference proteome</keyword>
<feature type="transmembrane region" description="Helical" evidence="8">
    <location>
        <begin position="20"/>
        <end position="42"/>
    </location>
</feature>
<comment type="similarity">
    <text evidence="2">Belongs to the major facilitator superfamily. EmrB family.</text>
</comment>
<evidence type="ECO:0000259" key="9">
    <source>
        <dbReference type="PROSITE" id="PS50850"/>
    </source>
</evidence>
<keyword evidence="6 8" id="KW-1133">Transmembrane helix</keyword>
<feature type="transmembrane region" description="Helical" evidence="8">
    <location>
        <begin position="210"/>
        <end position="230"/>
    </location>
</feature>
<evidence type="ECO:0000256" key="3">
    <source>
        <dbReference type="ARBA" id="ARBA00022448"/>
    </source>
</evidence>
<feature type="transmembrane region" description="Helical" evidence="8">
    <location>
        <begin position="181"/>
        <end position="201"/>
    </location>
</feature>
<organism evidence="10 11">
    <name type="scientific">Aeromicrobium camelliae</name>
    <dbReference type="NCBI Taxonomy" id="1538144"/>
    <lineage>
        <taxon>Bacteria</taxon>
        <taxon>Bacillati</taxon>
        <taxon>Actinomycetota</taxon>
        <taxon>Actinomycetes</taxon>
        <taxon>Propionibacteriales</taxon>
        <taxon>Nocardioidaceae</taxon>
        <taxon>Aeromicrobium</taxon>
    </lineage>
</organism>
<evidence type="ECO:0000313" key="10">
    <source>
        <dbReference type="EMBL" id="RQN02336.1"/>
    </source>
</evidence>
<keyword evidence="3" id="KW-0813">Transport</keyword>
<dbReference type="InterPro" id="IPR020846">
    <property type="entry name" value="MFS_dom"/>
</dbReference>
<accession>A0A3N6W469</accession>
<evidence type="ECO:0000256" key="7">
    <source>
        <dbReference type="ARBA" id="ARBA00023136"/>
    </source>
</evidence>
<keyword evidence="4" id="KW-1003">Cell membrane</keyword>
<dbReference type="EMBL" id="RQJX01000022">
    <property type="protein sequence ID" value="RQN02336.1"/>
    <property type="molecule type" value="Genomic_DNA"/>
</dbReference>
<feature type="transmembrane region" description="Helical" evidence="8">
    <location>
        <begin position="280"/>
        <end position="302"/>
    </location>
</feature>
<dbReference type="Gene3D" id="1.20.1720.10">
    <property type="entry name" value="Multidrug resistance protein D"/>
    <property type="match status" value="1"/>
</dbReference>
<dbReference type="PANTHER" id="PTHR42718:SF9">
    <property type="entry name" value="MAJOR FACILITATOR SUPERFAMILY MULTIDRUG TRANSPORTER MFSC"/>
    <property type="match status" value="1"/>
</dbReference>
<gene>
    <name evidence="10" type="ORF">EHW97_13860</name>
</gene>
<feature type="transmembrane region" description="Helical" evidence="8">
    <location>
        <begin position="122"/>
        <end position="140"/>
    </location>
</feature>
<dbReference type="InterPro" id="IPR011701">
    <property type="entry name" value="MFS"/>
</dbReference>
<feature type="domain" description="Major facilitator superfamily (MFS) profile" evidence="9">
    <location>
        <begin position="23"/>
        <end position="479"/>
    </location>
</feature>
<keyword evidence="5 8" id="KW-0812">Transmembrane</keyword>
<evidence type="ECO:0000256" key="2">
    <source>
        <dbReference type="ARBA" id="ARBA00008537"/>
    </source>
</evidence>
<feature type="transmembrane region" description="Helical" evidence="8">
    <location>
        <begin position="92"/>
        <end position="110"/>
    </location>
</feature>
<dbReference type="RefSeq" id="WP_124237768.1">
    <property type="nucleotide sequence ID" value="NZ_JBHUFI010000017.1"/>
</dbReference>
<evidence type="ECO:0000256" key="4">
    <source>
        <dbReference type="ARBA" id="ARBA00022475"/>
    </source>
</evidence>
<dbReference type="GO" id="GO:0005886">
    <property type="term" value="C:plasma membrane"/>
    <property type="evidence" value="ECO:0007669"/>
    <property type="project" value="UniProtKB-SubCell"/>
</dbReference>
<comment type="caution">
    <text evidence="10">The sequence shown here is derived from an EMBL/GenBank/DDBJ whole genome shotgun (WGS) entry which is preliminary data.</text>
</comment>
<comment type="subcellular location">
    <subcellularLocation>
        <location evidence="1">Cell membrane</location>
        <topology evidence="1">Multi-pass membrane protein</topology>
    </subcellularLocation>
</comment>
<dbReference type="Gene3D" id="1.20.1250.20">
    <property type="entry name" value="MFS general substrate transporter like domains"/>
    <property type="match status" value="1"/>
</dbReference>
<feature type="transmembrane region" description="Helical" evidence="8">
    <location>
        <begin position="351"/>
        <end position="380"/>
    </location>
</feature>
<keyword evidence="7 8" id="KW-0472">Membrane</keyword>
<evidence type="ECO:0000256" key="6">
    <source>
        <dbReference type="ARBA" id="ARBA00022989"/>
    </source>
</evidence>
<feature type="transmembrane region" description="Helical" evidence="8">
    <location>
        <begin position="242"/>
        <end position="260"/>
    </location>
</feature>
<feature type="transmembrane region" description="Helical" evidence="8">
    <location>
        <begin position="454"/>
        <end position="475"/>
    </location>
</feature>
<dbReference type="PANTHER" id="PTHR42718">
    <property type="entry name" value="MAJOR FACILITATOR SUPERFAMILY MULTIDRUG TRANSPORTER MFSC"/>
    <property type="match status" value="1"/>
</dbReference>
<dbReference type="SUPFAM" id="SSF103473">
    <property type="entry name" value="MFS general substrate transporter"/>
    <property type="match status" value="1"/>
</dbReference>
<feature type="transmembrane region" description="Helical" evidence="8">
    <location>
        <begin position="62"/>
        <end position="85"/>
    </location>
</feature>
<dbReference type="NCBIfam" id="TIGR00711">
    <property type="entry name" value="efflux_EmrB"/>
    <property type="match status" value="1"/>
</dbReference>
<evidence type="ECO:0000313" key="11">
    <source>
        <dbReference type="Proteomes" id="UP000275225"/>
    </source>
</evidence>
<dbReference type="InterPro" id="IPR004638">
    <property type="entry name" value="EmrB-like"/>
</dbReference>
<dbReference type="GO" id="GO:0022857">
    <property type="term" value="F:transmembrane transporter activity"/>
    <property type="evidence" value="ECO:0007669"/>
    <property type="project" value="InterPro"/>
</dbReference>
<evidence type="ECO:0000256" key="1">
    <source>
        <dbReference type="ARBA" id="ARBA00004651"/>
    </source>
</evidence>
<proteinExistence type="inferred from homology"/>
<dbReference type="Pfam" id="PF07690">
    <property type="entry name" value="MFS_1"/>
    <property type="match status" value="1"/>
</dbReference>
<evidence type="ECO:0000256" key="8">
    <source>
        <dbReference type="SAM" id="Phobius"/>
    </source>
</evidence>
<dbReference type="PROSITE" id="PS50850">
    <property type="entry name" value="MFS"/>
    <property type="match status" value="1"/>
</dbReference>
<dbReference type="OrthoDB" id="9812221at2"/>
<dbReference type="AlphaFoldDB" id="A0A3N6W469"/>
<dbReference type="InterPro" id="IPR036259">
    <property type="entry name" value="MFS_trans_sf"/>
</dbReference>
<evidence type="ECO:0000256" key="5">
    <source>
        <dbReference type="ARBA" id="ARBA00022692"/>
    </source>
</evidence>
<feature type="transmembrane region" description="Helical" evidence="8">
    <location>
        <begin position="308"/>
        <end position="330"/>
    </location>
</feature>
<feature type="transmembrane region" description="Helical" evidence="8">
    <location>
        <begin position="152"/>
        <end position="175"/>
    </location>
</feature>
<dbReference type="PRINTS" id="PR01036">
    <property type="entry name" value="TCRTETB"/>
</dbReference>
<dbReference type="Proteomes" id="UP000275225">
    <property type="component" value="Unassembled WGS sequence"/>
</dbReference>
<reference evidence="10 11" key="1">
    <citation type="submission" date="2018-11" db="EMBL/GenBank/DDBJ databases">
        <authorList>
            <person name="Li F."/>
        </authorList>
    </citation>
    <scope>NUCLEOTIDE SEQUENCE [LARGE SCALE GENOMIC DNA]</scope>
    <source>
        <strain evidence="10 11">YS17T</strain>
    </source>
</reference>